<dbReference type="Gene3D" id="3.80.10.10">
    <property type="entry name" value="Ribonuclease Inhibitor"/>
    <property type="match status" value="1"/>
</dbReference>
<keyword evidence="3" id="KW-1185">Reference proteome</keyword>
<evidence type="ECO:0008006" key="4">
    <source>
        <dbReference type="Google" id="ProtNLM"/>
    </source>
</evidence>
<dbReference type="EMBL" id="JARJLG010000042">
    <property type="protein sequence ID" value="KAJ7762823.1"/>
    <property type="molecule type" value="Genomic_DNA"/>
</dbReference>
<gene>
    <name evidence="2" type="ORF">DFH07DRAFT_405098</name>
</gene>
<dbReference type="SUPFAM" id="SSF52047">
    <property type="entry name" value="RNI-like"/>
    <property type="match status" value="1"/>
</dbReference>
<dbReference type="AlphaFoldDB" id="A0AAD7JGH5"/>
<dbReference type="InterPro" id="IPR032675">
    <property type="entry name" value="LRR_dom_sf"/>
</dbReference>
<comment type="caution">
    <text evidence="2">The sequence shown here is derived from an EMBL/GenBank/DDBJ whole genome shotgun (WGS) entry which is preliminary data.</text>
</comment>
<reference evidence="2" key="1">
    <citation type="submission" date="2023-03" db="EMBL/GenBank/DDBJ databases">
        <title>Massive genome expansion in bonnet fungi (Mycena s.s.) driven by repeated elements and novel gene families across ecological guilds.</title>
        <authorList>
            <consortium name="Lawrence Berkeley National Laboratory"/>
            <person name="Harder C.B."/>
            <person name="Miyauchi S."/>
            <person name="Viragh M."/>
            <person name="Kuo A."/>
            <person name="Thoen E."/>
            <person name="Andreopoulos B."/>
            <person name="Lu D."/>
            <person name="Skrede I."/>
            <person name="Drula E."/>
            <person name="Henrissat B."/>
            <person name="Morin E."/>
            <person name="Kohler A."/>
            <person name="Barry K."/>
            <person name="LaButti K."/>
            <person name="Morin E."/>
            <person name="Salamov A."/>
            <person name="Lipzen A."/>
            <person name="Mereny Z."/>
            <person name="Hegedus B."/>
            <person name="Baldrian P."/>
            <person name="Stursova M."/>
            <person name="Weitz H."/>
            <person name="Taylor A."/>
            <person name="Grigoriev I.V."/>
            <person name="Nagy L.G."/>
            <person name="Martin F."/>
            <person name="Kauserud H."/>
        </authorList>
    </citation>
    <scope>NUCLEOTIDE SEQUENCE</scope>
    <source>
        <strain evidence="2">CBHHK188m</strain>
    </source>
</reference>
<evidence type="ECO:0000313" key="2">
    <source>
        <dbReference type="EMBL" id="KAJ7762823.1"/>
    </source>
</evidence>
<organism evidence="2 3">
    <name type="scientific">Mycena maculata</name>
    <dbReference type="NCBI Taxonomy" id="230809"/>
    <lineage>
        <taxon>Eukaryota</taxon>
        <taxon>Fungi</taxon>
        <taxon>Dikarya</taxon>
        <taxon>Basidiomycota</taxon>
        <taxon>Agaricomycotina</taxon>
        <taxon>Agaricomycetes</taxon>
        <taxon>Agaricomycetidae</taxon>
        <taxon>Agaricales</taxon>
        <taxon>Marasmiineae</taxon>
        <taxon>Mycenaceae</taxon>
        <taxon>Mycena</taxon>
    </lineage>
</organism>
<protein>
    <recommendedName>
        <fullName evidence="4">F-box domain-containing protein</fullName>
    </recommendedName>
</protein>
<sequence length="525" mass="59737">MTIFHSPANISFVRRRESLACHRRESQSLQGEDPDDDANDSAWTRKDPPVSRIVSRNRLMNTQSDTLFAAFPVELRVEIFLQYCGMYCPIDKSTEGPIMLLKVCRAWKELALQTPQLWASFALDFTLIHGLDKRHFFISAMKEWINRSRNLPLSFELHYEYAVFDATSTPLIQCILPSSHRWRDINLHAPSDSLLPLWEVGFPSLRNLAMDSTGLSIHALKNLAINWAQITELNLFLSPTPPTLDECLDILKRVVNLTRCTINAICGSSSHDLDRRLHLPRMEHLGLSMYGGEIGGRRETKFMEFLGALSPPALQSLSIRWTVEAPGPNQPYYWSDSGYAKLIHFLGELREHLTSLHLAYLPFTTRQLIGCLGVVRALKHLDLTLSRADMVHDSINDEFLGALTQRSGASTLVPLLRSIRLESNGESFSNTALFRFIASRWKYQESLSGELESLDLVSSSRQAQYHPWRFEDLKVGKLDVRARLRSEFSMLAVLSPFLDRDSYGEMICFLNGDFSSNIRSLLIFG</sequence>
<accession>A0AAD7JGH5</accession>
<evidence type="ECO:0000256" key="1">
    <source>
        <dbReference type="SAM" id="MobiDB-lite"/>
    </source>
</evidence>
<evidence type="ECO:0000313" key="3">
    <source>
        <dbReference type="Proteomes" id="UP001215280"/>
    </source>
</evidence>
<feature type="region of interest" description="Disordered" evidence="1">
    <location>
        <begin position="23"/>
        <end position="47"/>
    </location>
</feature>
<dbReference type="Proteomes" id="UP001215280">
    <property type="component" value="Unassembled WGS sequence"/>
</dbReference>
<name>A0AAD7JGH5_9AGAR</name>
<proteinExistence type="predicted"/>